<reference evidence="2" key="1">
    <citation type="submission" date="2016-10" db="EMBL/GenBank/DDBJ databases">
        <authorList>
            <person name="Varghese N."/>
            <person name="Submissions S."/>
        </authorList>
    </citation>
    <scope>NUCLEOTIDE SEQUENCE [LARGE SCALE GENOMIC DNA]</scope>
    <source>
        <strain evidence="2">CGMCC 1.10118</strain>
    </source>
</reference>
<organism evidence="1 2">
    <name type="scientific">Halobellus clavatus</name>
    <dbReference type="NCBI Taxonomy" id="660517"/>
    <lineage>
        <taxon>Archaea</taxon>
        <taxon>Methanobacteriati</taxon>
        <taxon>Methanobacteriota</taxon>
        <taxon>Stenosarchaea group</taxon>
        <taxon>Halobacteria</taxon>
        <taxon>Halobacteriales</taxon>
        <taxon>Haloferacaceae</taxon>
        <taxon>Halobellus</taxon>
    </lineage>
</organism>
<name>A0A1H3IKD7_9EURY</name>
<sequence length="281" mass="30454">MQAVPETPELTLSSDLTGHLWIQELPTGGWLRFQVTAGGGLEFGTPEGTGVTATAVPPPYRRAALQVRGAIDREAMRTATDDPAAITFVGRATWNDGIAYPWQELPAFLGTDVWTDERAQYLSPDMATSAFDRLGLPTPPAIVKEQPAAHTDIARYTEAEEFPSSAWRDGRAAGVLIRDKTGTRAQAWRPRVTEAGSAHDAQSAESLAEQYATEARLAAVVDRLQNAGEAPSVETVRDRVVADIAREHYPVLYHDGAPVVSMRAFESAVAETVHRYLASES</sequence>
<dbReference type="AlphaFoldDB" id="A0A1H3IKD7"/>
<dbReference type="Proteomes" id="UP000199170">
    <property type="component" value="Unassembled WGS sequence"/>
</dbReference>
<dbReference type="RefSeq" id="WP_089768212.1">
    <property type="nucleotide sequence ID" value="NZ_FNPB01000010.1"/>
</dbReference>
<dbReference type="OrthoDB" id="326212at2157"/>
<gene>
    <name evidence="1" type="ORF">SAMN04487946_1109</name>
</gene>
<evidence type="ECO:0000313" key="1">
    <source>
        <dbReference type="EMBL" id="SDY27294.1"/>
    </source>
</evidence>
<protein>
    <submittedName>
        <fullName evidence="1">Uncharacterized protein</fullName>
    </submittedName>
</protein>
<accession>A0A1H3IKD7</accession>
<dbReference type="EMBL" id="FNPB01000010">
    <property type="protein sequence ID" value="SDY27294.1"/>
    <property type="molecule type" value="Genomic_DNA"/>
</dbReference>
<evidence type="ECO:0000313" key="2">
    <source>
        <dbReference type="Proteomes" id="UP000199170"/>
    </source>
</evidence>
<keyword evidence="2" id="KW-1185">Reference proteome</keyword>
<proteinExistence type="predicted"/>